<dbReference type="AlphaFoldDB" id="A0A834WKQ9"/>
<proteinExistence type="predicted"/>
<evidence type="ECO:0000313" key="1">
    <source>
        <dbReference type="EMBL" id="KAF7826552.1"/>
    </source>
</evidence>
<evidence type="ECO:0000313" key="2">
    <source>
        <dbReference type="Proteomes" id="UP000634136"/>
    </source>
</evidence>
<keyword evidence="2" id="KW-1185">Reference proteome</keyword>
<name>A0A834WKQ9_9FABA</name>
<sequence>MNKINKIEPKNKLRISLLEKSRSTERKEGFSFRRAQPLTHLSRSTGSIGESPNRFLDSSFVGPLRHYKFLQSFDNPSLVYNDNSEYDLKRFQIKKVAKRD</sequence>
<dbReference type="Proteomes" id="UP000634136">
    <property type="component" value="Unassembled WGS sequence"/>
</dbReference>
<protein>
    <submittedName>
        <fullName evidence="1">Uncharacterized protein</fullName>
    </submittedName>
</protein>
<comment type="caution">
    <text evidence="1">The sequence shown here is derived from an EMBL/GenBank/DDBJ whole genome shotgun (WGS) entry which is preliminary data.</text>
</comment>
<gene>
    <name evidence="1" type="ORF">G2W53_017716</name>
</gene>
<dbReference type="EMBL" id="JAAIUW010000006">
    <property type="protein sequence ID" value="KAF7826552.1"/>
    <property type="molecule type" value="Genomic_DNA"/>
</dbReference>
<accession>A0A834WKQ9</accession>
<organism evidence="1 2">
    <name type="scientific">Senna tora</name>
    <dbReference type="NCBI Taxonomy" id="362788"/>
    <lineage>
        <taxon>Eukaryota</taxon>
        <taxon>Viridiplantae</taxon>
        <taxon>Streptophyta</taxon>
        <taxon>Embryophyta</taxon>
        <taxon>Tracheophyta</taxon>
        <taxon>Spermatophyta</taxon>
        <taxon>Magnoliopsida</taxon>
        <taxon>eudicotyledons</taxon>
        <taxon>Gunneridae</taxon>
        <taxon>Pentapetalae</taxon>
        <taxon>rosids</taxon>
        <taxon>fabids</taxon>
        <taxon>Fabales</taxon>
        <taxon>Fabaceae</taxon>
        <taxon>Caesalpinioideae</taxon>
        <taxon>Cassia clade</taxon>
        <taxon>Senna</taxon>
    </lineage>
</organism>
<reference evidence="1" key="1">
    <citation type="submission" date="2020-09" db="EMBL/GenBank/DDBJ databases">
        <title>Genome-Enabled Discovery of Anthraquinone Biosynthesis in Senna tora.</title>
        <authorList>
            <person name="Kang S.-H."/>
            <person name="Pandey R.P."/>
            <person name="Lee C.-M."/>
            <person name="Sim J.-S."/>
            <person name="Jeong J.-T."/>
            <person name="Choi B.-S."/>
            <person name="Jung M."/>
            <person name="Ginzburg D."/>
            <person name="Zhao K."/>
            <person name="Won S.Y."/>
            <person name="Oh T.-J."/>
            <person name="Yu Y."/>
            <person name="Kim N.-H."/>
            <person name="Lee O.R."/>
            <person name="Lee T.-H."/>
            <person name="Bashyal P."/>
            <person name="Kim T.-S."/>
            <person name="Lee W.-H."/>
            <person name="Kawkins C."/>
            <person name="Kim C.-K."/>
            <person name="Kim J.S."/>
            <person name="Ahn B.O."/>
            <person name="Rhee S.Y."/>
            <person name="Sohng J.K."/>
        </authorList>
    </citation>
    <scope>NUCLEOTIDE SEQUENCE</scope>
    <source>
        <tissue evidence="1">Leaf</tissue>
    </source>
</reference>